<sequence length="408" mass="41910">MKKSLFALAALSAFAGAAQAQSSVTLYGTIDVALTYINNAGLATGASGTTSTSTPTATGNALAMTDYGIFSNVWGLKGEEDLGGGLKAIFNLEGDINALNGSVYKNTTTGIDQIFRRSANVGLAGTWGEVRLGQQGNPLVAASANLVPVEGNSVNLIRSAAGYSMGDYMSNAISYQSPNLNGLRVKAAYSASQQVDDATGGSAFAANAFYNLGGLMLTAGYNQQNAMNNLTGSALSSSNLPTTDISSTAWIQNSSKPGDLKGYVLGARYKVSPTFEVGYGFGHADYNSGTSLPAASAAKTYNSVTHIVGLGYNASPALLLGLNYAVTNSDSSLYNAQARYSLSKRTMLYAQVGVAKNGAGSYAGSTTAYGNFQPVQVNTSQNPTAVTGYAALPNTTQTSVGLGVVHNF</sequence>
<comment type="subunit">
    <text evidence="2">Homotrimer.</text>
</comment>
<keyword evidence="8" id="KW-0626">Porin</keyword>
<dbReference type="GO" id="GO:0006811">
    <property type="term" value="P:monoatomic ion transport"/>
    <property type="evidence" value="ECO:0007669"/>
    <property type="project" value="UniProtKB-KW"/>
</dbReference>
<evidence type="ECO:0000256" key="2">
    <source>
        <dbReference type="ARBA" id="ARBA00011233"/>
    </source>
</evidence>
<evidence type="ECO:0000256" key="11">
    <source>
        <dbReference type="SAM" id="SignalP"/>
    </source>
</evidence>
<dbReference type="GO" id="GO:0015288">
    <property type="term" value="F:porin activity"/>
    <property type="evidence" value="ECO:0007669"/>
    <property type="project" value="UniProtKB-KW"/>
</dbReference>
<dbReference type="RefSeq" id="WP_084285559.1">
    <property type="nucleotide sequence ID" value="NZ_FWXJ01000017.1"/>
</dbReference>
<keyword evidence="4" id="KW-1134">Transmembrane beta strand</keyword>
<dbReference type="InterPro" id="IPR050298">
    <property type="entry name" value="Gram-neg_bact_OMP"/>
</dbReference>
<keyword evidence="5" id="KW-0812">Transmembrane</keyword>
<reference evidence="13 14" key="1">
    <citation type="submission" date="2017-04" db="EMBL/GenBank/DDBJ databases">
        <authorList>
            <person name="Afonso C.L."/>
            <person name="Miller P.J."/>
            <person name="Scott M.A."/>
            <person name="Spackman E."/>
            <person name="Goraichik I."/>
            <person name="Dimitrov K.M."/>
            <person name="Suarez D.L."/>
            <person name="Swayne D.E."/>
        </authorList>
    </citation>
    <scope>NUCLEOTIDE SEQUENCE [LARGE SCALE GENOMIC DNA]</scope>
    <source>
        <strain evidence="13 14">VK13</strain>
    </source>
</reference>
<evidence type="ECO:0000313" key="14">
    <source>
        <dbReference type="Proteomes" id="UP000192708"/>
    </source>
</evidence>
<dbReference type="InterPro" id="IPR023614">
    <property type="entry name" value="Porin_dom_sf"/>
</dbReference>
<feature type="signal peptide" evidence="11">
    <location>
        <begin position="1"/>
        <end position="20"/>
    </location>
</feature>
<name>A0A1W2BYX7_9BURK</name>
<dbReference type="InterPro" id="IPR033900">
    <property type="entry name" value="Gram_neg_porin_domain"/>
</dbReference>
<feature type="domain" description="Porin" evidence="12">
    <location>
        <begin position="7"/>
        <end position="358"/>
    </location>
</feature>
<evidence type="ECO:0000256" key="9">
    <source>
        <dbReference type="ARBA" id="ARBA00023136"/>
    </source>
</evidence>
<dbReference type="Proteomes" id="UP000192708">
    <property type="component" value="Unassembled WGS sequence"/>
</dbReference>
<comment type="subcellular location">
    <subcellularLocation>
        <location evidence="1">Cell outer membrane</location>
        <topology evidence="1">Multi-pass membrane protein</topology>
    </subcellularLocation>
</comment>
<organism evidence="13 14">
    <name type="scientific">Polynucleobacter kasalickyi</name>
    <dbReference type="NCBI Taxonomy" id="1938817"/>
    <lineage>
        <taxon>Bacteria</taxon>
        <taxon>Pseudomonadati</taxon>
        <taxon>Pseudomonadota</taxon>
        <taxon>Betaproteobacteria</taxon>
        <taxon>Burkholderiales</taxon>
        <taxon>Burkholderiaceae</taxon>
        <taxon>Polynucleobacter</taxon>
    </lineage>
</organism>
<keyword evidence="7" id="KW-0406">Ion transport</keyword>
<evidence type="ECO:0000313" key="13">
    <source>
        <dbReference type="EMBL" id="SMC78061.1"/>
    </source>
</evidence>
<proteinExistence type="predicted"/>
<dbReference type="AlphaFoldDB" id="A0A1W2BYX7"/>
<evidence type="ECO:0000256" key="10">
    <source>
        <dbReference type="ARBA" id="ARBA00023237"/>
    </source>
</evidence>
<evidence type="ECO:0000256" key="4">
    <source>
        <dbReference type="ARBA" id="ARBA00022452"/>
    </source>
</evidence>
<dbReference type="Gene3D" id="2.40.160.10">
    <property type="entry name" value="Porin"/>
    <property type="match status" value="1"/>
</dbReference>
<evidence type="ECO:0000256" key="7">
    <source>
        <dbReference type="ARBA" id="ARBA00023065"/>
    </source>
</evidence>
<evidence type="ECO:0000256" key="6">
    <source>
        <dbReference type="ARBA" id="ARBA00022729"/>
    </source>
</evidence>
<dbReference type="SUPFAM" id="SSF56935">
    <property type="entry name" value="Porins"/>
    <property type="match status" value="1"/>
</dbReference>
<keyword evidence="10" id="KW-0998">Cell outer membrane</keyword>
<keyword evidence="3" id="KW-0813">Transport</keyword>
<evidence type="ECO:0000256" key="1">
    <source>
        <dbReference type="ARBA" id="ARBA00004571"/>
    </source>
</evidence>
<evidence type="ECO:0000256" key="5">
    <source>
        <dbReference type="ARBA" id="ARBA00022692"/>
    </source>
</evidence>
<accession>A0A1W2BYX7</accession>
<evidence type="ECO:0000259" key="12">
    <source>
        <dbReference type="Pfam" id="PF13609"/>
    </source>
</evidence>
<keyword evidence="6 11" id="KW-0732">Signal</keyword>
<dbReference type="GO" id="GO:0009279">
    <property type="term" value="C:cell outer membrane"/>
    <property type="evidence" value="ECO:0007669"/>
    <property type="project" value="UniProtKB-SubCell"/>
</dbReference>
<dbReference type="GO" id="GO:0046930">
    <property type="term" value="C:pore complex"/>
    <property type="evidence" value="ECO:0007669"/>
    <property type="project" value="UniProtKB-KW"/>
</dbReference>
<gene>
    <name evidence="13" type="ORF">SAMN06296008_11715</name>
</gene>
<dbReference type="PANTHER" id="PTHR34501:SF9">
    <property type="entry name" value="MAJOR OUTER MEMBRANE PROTEIN P.IA"/>
    <property type="match status" value="1"/>
</dbReference>
<keyword evidence="9" id="KW-0472">Membrane</keyword>
<dbReference type="EMBL" id="FWXJ01000017">
    <property type="protein sequence ID" value="SMC78061.1"/>
    <property type="molecule type" value="Genomic_DNA"/>
</dbReference>
<dbReference type="OrthoDB" id="8982743at2"/>
<dbReference type="STRING" id="1938817.SAMN06296008_11715"/>
<protein>
    <submittedName>
        <fullName evidence="13">Outer membrane protein (Porin)</fullName>
    </submittedName>
</protein>
<dbReference type="Pfam" id="PF13609">
    <property type="entry name" value="Porin_4"/>
    <property type="match status" value="1"/>
</dbReference>
<feature type="chain" id="PRO_5012958375" evidence="11">
    <location>
        <begin position="21"/>
        <end position="408"/>
    </location>
</feature>
<evidence type="ECO:0000256" key="8">
    <source>
        <dbReference type="ARBA" id="ARBA00023114"/>
    </source>
</evidence>
<dbReference type="PANTHER" id="PTHR34501">
    <property type="entry name" value="PROTEIN YDDL-RELATED"/>
    <property type="match status" value="1"/>
</dbReference>
<evidence type="ECO:0000256" key="3">
    <source>
        <dbReference type="ARBA" id="ARBA00022448"/>
    </source>
</evidence>
<dbReference type="CDD" id="cd00342">
    <property type="entry name" value="gram_neg_porins"/>
    <property type="match status" value="1"/>
</dbReference>
<keyword evidence="14" id="KW-1185">Reference proteome</keyword>